<dbReference type="RefSeq" id="WP_187465578.1">
    <property type="nucleotide sequence ID" value="NZ_JACSIT010000067.1"/>
</dbReference>
<organism evidence="4 5">
    <name type="scientific">Neolewinella lacunae</name>
    <dbReference type="NCBI Taxonomy" id="1517758"/>
    <lineage>
        <taxon>Bacteria</taxon>
        <taxon>Pseudomonadati</taxon>
        <taxon>Bacteroidota</taxon>
        <taxon>Saprospiria</taxon>
        <taxon>Saprospirales</taxon>
        <taxon>Lewinellaceae</taxon>
        <taxon>Neolewinella</taxon>
    </lineage>
</organism>
<gene>
    <name evidence="4" type="ORF">H9S92_04830</name>
</gene>
<sequence length="359" mass="38851">MLFLRFFAVLVLAICLFTCQGPNPPDSVVDSSTPGSSVENMPGDTPEIVTAQDQIADTRNDDPSTVAPEKLPAPVAKTAAKTGQAPSPAIQETAGSKSPKAEEKPTPAPSTPAPSSTLPPSGGRGGAPASSAPESTAPPAPMSPEIPSHAPWNTLLQAHVSDAGVVNYAALKKQESQLDAYLASLAANAPTSEWPRKAAMAYWINAYNAYTVKLILKNYPVQKITDLDGGDPWKVKWITLDGKSYSLNNIEHDILRPKYQDARIHFAVNCAAKSCPPLPNQAFTADNLESMLQANARKFIRNGQYNQTSGEQIMVSKIFDWYQEDFGDLRSYLNKYLASPLPEGTDIRFKDYDWSLNGK</sequence>
<dbReference type="Pfam" id="PF04784">
    <property type="entry name" value="DUF547"/>
    <property type="match status" value="1"/>
</dbReference>
<feature type="domain" description="DUF547" evidence="3">
    <location>
        <begin position="192"/>
        <end position="300"/>
    </location>
</feature>
<dbReference type="EMBL" id="JACSIT010000067">
    <property type="protein sequence ID" value="MBC6993472.1"/>
    <property type="molecule type" value="Genomic_DNA"/>
</dbReference>
<feature type="signal peptide" evidence="2">
    <location>
        <begin position="1"/>
        <end position="20"/>
    </location>
</feature>
<feature type="chain" id="PRO_5037817340" evidence="2">
    <location>
        <begin position="21"/>
        <end position="359"/>
    </location>
</feature>
<comment type="caution">
    <text evidence="4">The sequence shown here is derived from an EMBL/GenBank/DDBJ whole genome shotgun (WGS) entry which is preliminary data.</text>
</comment>
<proteinExistence type="predicted"/>
<keyword evidence="5" id="KW-1185">Reference proteome</keyword>
<dbReference type="PANTHER" id="PTHR46361:SF3">
    <property type="entry name" value="ELECTRON CARRIER_ PROTEIN DISULFIDE OXIDOREDUCTASE"/>
    <property type="match status" value="1"/>
</dbReference>
<dbReference type="Proteomes" id="UP000650081">
    <property type="component" value="Unassembled WGS sequence"/>
</dbReference>
<evidence type="ECO:0000313" key="5">
    <source>
        <dbReference type="Proteomes" id="UP000650081"/>
    </source>
</evidence>
<dbReference type="InterPro" id="IPR006869">
    <property type="entry name" value="DUF547"/>
</dbReference>
<evidence type="ECO:0000256" key="2">
    <source>
        <dbReference type="SAM" id="SignalP"/>
    </source>
</evidence>
<evidence type="ECO:0000259" key="3">
    <source>
        <dbReference type="Pfam" id="PF04784"/>
    </source>
</evidence>
<dbReference type="AlphaFoldDB" id="A0A923PMX6"/>
<accession>A0A923PMX6</accession>
<name>A0A923PMX6_9BACT</name>
<evidence type="ECO:0000313" key="4">
    <source>
        <dbReference type="EMBL" id="MBC6993472.1"/>
    </source>
</evidence>
<feature type="region of interest" description="Disordered" evidence="1">
    <location>
        <begin position="23"/>
        <end position="150"/>
    </location>
</feature>
<reference evidence="4" key="1">
    <citation type="submission" date="2020-08" db="EMBL/GenBank/DDBJ databases">
        <title>Lewinella bacteria from marine environments.</title>
        <authorList>
            <person name="Zhong Y."/>
        </authorList>
    </citation>
    <scope>NUCLEOTIDE SEQUENCE</scope>
    <source>
        <strain evidence="4">KCTC 42187</strain>
    </source>
</reference>
<feature type="compositionally biased region" description="Low complexity" evidence="1">
    <location>
        <begin position="113"/>
        <end position="135"/>
    </location>
</feature>
<dbReference type="PANTHER" id="PTHR46361">
    <property type="entry name" value="ELECTRON CARRIER/ PROTEIN DISULFIDE OXIDOREDUCTASE"/>
    <property type="match status" value="1"/>
</dbReference>
<keyword evidence="2" id="KW-0732">Signal</keyword>
<evidence type="ECO:0000256" key="1">
    <source>
        <dbReference type="SAM" id="MobiDB-lite"/>
    </source>
</evidence>
<protein>
    <submittedName>
        <fullName evidence="4">DUF547 domain-containing protein</fullName>
    </submittedName>
</protein>
<feature type="compositionally biased region" description="Polar residues" evidence="1">
    <location>
        <begin position="29"/>
        <end position="39"/>
    </location>
</feature>